<evidence type="ECO:0000259" key="17">
    <source>
        <dbReference type="Pfam" id="PF02744"/>
    </source>
</evidence>
<reference evidence="18" key="1">
    <citation type="submission" date="2020-07" db="EMBL/GenBank/DDBJ databases">
        <title>Huge and variable diversity of episymbiotic CPR bacteria and DPANN archaea in groundwater ecosystems.</title>
        <authorList>
            <person name="He C.Y."/>
            <person name="Keren R."/>
            <person name="Whittaker M."/>
            <person name="Farag I.F."/>
            <person name="Doudna J."/>
            <person name="Cate J.H.D."/>
            <person name="Banfield J.F."/>
        </authorList>
    </citation>
    <scope>NUCLEOTIDE SEQUENCE</scope>
    <source>
        <strain evidence="18">NC_groundwater_17_Pr7_B-0.1um_64_12</strain>
    </source>
</reference>
<feature type="binding site" evidence="14">
    <location>
        <position position="98"/>
    </location>
    <ligand>
        <name>Zn(2+)</name>
        <dbReference type="ChEBI" id="CHEBI:29105"/>
    </ligand>
</feature>
<evidence type="ECO:0000259" key="16">
    <source>
        <dbReference type="Pfam" id="PF01087"/>
    </source>
</evidence>
<dbReference type="InterPro" id="IPR001937">
    <property type="entry name" value="GalP_UDPtransf1"/>
</dbReference>
<evidence type="ECO:0000256" key="1">
    <source>
        <dbReference type="ARBA" id="ARBA00001107"/>
    </source>
</evidence>
<dbReference type="EMBL" id="JACOSL010000026">
    <property type="protein sequence ID" value="MBI1756258.1"/>
    <property type="molecule type" value="Genomic_DNA"/>
</dbReference>
<dbReference type="PANTHER" id="PTHR11943">
    <property type="entry name" value="GALACTOSE-1-PHOSPHATE URIDYLYLTRANSFERASE"/>
    <property type="match status" value="1"/>
</dbReference>
<feature type="binding site" evidence="14">
    <location>
        <position position="35"/>
    </location>
    <ligand>
        <name>Zn(2+)</name>
        <dbReference type="ChEBI" id="CHEBI:29105"/>
    </ligand>
</feature>
<keyword evidence="10 15" id="KW-0299">Galactose metabolism</keyword>
<evidence type="ECO:0000256" key="3">
    <source>
        <dbReference type="ARBA" id="ARBA00010951"/>
    </source>
</evidence>
<protein>
    <recommendedName>
        <fullName evidence="5 12">Galactose-1-phosphate uridylyltransferase</fullName>
        <ecNumber evidence="4 12">2.7.7.12</ecNumber>
    </recommendedName>
</protein>
<dbReference type="NCBIfam" id="TIGR00209">
    <property type="entry name" value="galT_1"/>
    <property type="match status" value="1"/>
</dbReference>
<feature type="domain" description="Galactose-1-phosphate uridyl transferase C-terminal" evidence="17">
    <location>
        <begin position="179"/>
        <end position="323"/>
    </location>
</feature>
<keyword evidence="7 15" id="KW-0548">Nucleotidyltransferase</keyword>
<dbReference type="Pfam" id="PF02744">
    <property type="entry name" value="GalP_UDP_tr_C"/>
    <property type="match status" value="1"/>
</dbReference>
<dbReference type="GO" id="GO:0008108">
    <property type="term" value="F:UDP-glucose:hexose-1-phosphate uridylyltransferase activity"/>
    <property type="evidence" value="ECO:0007669"/>
    <property type="project" value="UniProtKB-UniRule"/>
</dbReference>
<evidence type="ECO:0000313" key="18">
    <source>
        <dbReference type="EMBL" id="MBI1756258.1"/>
    </source>
</evidence>
<evidence type="ECO:0000256" key="6">
    <source>
        <dbReference type="ARBA" id="ARBA00022679"/>
    </source>
</evidence>
<dbReference type="PIRSF" id="PIRSF000808">
    <property type="entry name" value="GalT"/>
    <property type="match status" value="1"/>
</dbReference>
<dbReference type="SUPFAM" id="SSF54197">
    <property type="entry name" value="HIT-like"/>
    <property type="match status" value="2"/>
</dbReference>
<dbReference type="Proteomes" id="UP000727962">
    <property type="component" value="Unassembled WGS sequence"/>
</dbReference>
<keyword evidence="6 15" id="KW-0808">Transferase</keyword>
<evidence type="ECO:0000256" key="5">
    <source>
        <dbReference type="ARBA" id="ARBA00016340"/>
    </source>
</evidence>
<dbReference type="InterPro" id="IPR005850">
    <property type="entry name" value="GalP_Utransf_C"/>
</dbReference>
<evidence type="ECO:0000256" key="9">
    <source>
        <dbReference type="ARBA" id="ARBA00022833"/>
    </source>
</evidence>
<evidence type="ECO:0000256" key="10">
    <source>
        <dbReference type="ARBA" id="ARBA00023144"/>
    </source>
</evidence>
<evidence type="ECO:0000256" key="4">
    <source>
        <dbReference type="ARBA" id="ARBA00012384"/>
    </source>
</evidence>
<dbReference type="Gene3D" id="3.30.428.10">
    <property type="entry name" value="HIT-like"/>
    <property type="match status" value="2"/>
</dbReference>
<comment type="catalytic activity">
    <reaction evidence="1 15">
        <text>alpha-D-galactose 1-phosphate + UDP-alpha-D-glucose = alpha-D-glucose 1-phosphate + UDP-alpha-D-galactose</text>
        <dbReference type="Rhea" id="RHEA:13989"/>
        <dbReference type="ChEBI" id="CHEBI:58336"/>
        <dbReference type="ChEBI" id="CHEBI:58601"/>
        <dbReference type="ChEBI" id="CHEBI:58885"/>
        <dbReference type="ChEBI" id="CHEBI:66914"/>
        <dbReference type="EC" id="2.7.7.12"/>
    </reaction>
</comment>
<keyword evidence="8 14" id="KW-0479">Metal-binding</keyword>
<feature type="active site" description="Tele-UMP-histidine intermediate" evidence="13">
    <location>
        <position position="151"/>
    </location>
</feature>
<dbReference type="AlphaFoldDB" id="A0A931LU94"/>
<feature type="domain" description="Galactose-1-phosphate uridyl transferase N-terminal" evidence="16">
    <location>
        <begin position="6"/>
        <end position="161"/>
    </location>
</feature>
<comment type="caution">
    <text evidence="18">The sequence shown here is derived from an EMBL/GenBank/DDBJ whole genome shotgun (WGS) entry which is preliminary data.</text>
</comment>
<comment type="pathway">
    <text evidence="2 15">Carbohydrate metabolism; galactose metabolism.</text>
</comment>
<evidence type="ECO:0000256" key="2">
    <source>
        <dbReference type="ARBA" id="ARBA00004947"/>
    </source>
</evidence>
<evidence type="ECO:0000256" key="14">
    <source>
        <dbReference type="PIRSR" id="PIRSR000808-3"/>
    </source>
</evidence>
<dbReference type="PANTHER" id="PTHR11943:SF1">
    <property type="entry name" value="GALACTOSE-1-PHOSPHATE URIDYLYLTRANSFERASE"/>
    <property type="match status" value="1"/>
</dbReference>
<dbReference type="PROSITE" id="PS00117">
    <property type="entry name" value="GAL_P_UDP_TRANSF_I"/>
    <property type="match status" value="1"/>
</dbReference>
<evidence type="ECO:0000256" key="13">
    <source>
        <dbReference type="PIRSR" id="PIRSR000808-1"/>
    </source>
</evidence>
<dbReference type="GO" id="GO:0033499">
    <property type="term" value="P:galactose catabolic process via UDP-galactose, Leloir pathway"/>
    <property type="evidence" value="ECO:0007669"/>
    <property type="project" value="TreeGrafter"/>
</dbReference>
<name>A0A931LU94_FIMGI</name>
<feature type="binding site" evidence="14">
    <location>
        <position position="149"/>
    </location>
    <ligand>
        <name>Zn(2+)</name>
        <dbReference type="ChEBI" id="CHEBI:29105"/>
    </ligand>
</feature>
<sequence length="324" mass="35982">MPELEFHPFLRQWVIVAADRQERPFLPSAGSCPLCPTREGGPPTEVPLASYDLAVFENRFPSLGGPPLATPGAKESTGSSQPVRASGVCEVVCYTDRHEGCLADLPPRQAGKLVRVWRDRYESLAAREDVRYVFIFENRGVEIGVTLTHPHGQIYGYPFIPPVPLAELEAERAHVQSTGGSLFGEWLAFECEGQAKRRVWTDGTTVAVVPFFARYPFEVHVAPLEQRRSLAVLSEGEMDSLAEGLQSVARAYDRLFDSPMPYVMSMHQEPATPGYEHAWLHVEFTPIRRDAWKLKYLSGSETGAGVFIADMLPEDAAARLRAVI</sequence>
<keyword evidence="11 15" id="KW-0119">Carbohydrate metabolism</keyword>
<dbReference type="EC" id="2.7.7.12" evidence="4 12"/>
<dbReference type="Pfam" id="PF01087">
    <property type="entry name" value="GalP_UDP_transf"/>
    <property type="match status" value="1"/>
</dbReference>
<gene>
    <name evidence="18" type="primary">galT</name>
    <name evidence="18" type="ORF">HYR64_04025</name>
</gene>
<dbReference type="GO" id="GO:0005737">
    <property type="term" value="C:cytoplasm"/>
    <property type="evidence" value="ECO:0007669"/>
    <property type="project" value="TreeGrafter"/>
</dbReference>
<organism evidence="18 19">
    <name type="scientific">Fimbriimonas ginsengisoli</name>
    <dbReference type="NCBI Taxonomy" id="1005039"/>
    <lineage>
        <taxon>Bacteria</taxon>
        <taxon>Bacillati</taxon>
        <taxon>Armatimonadota</taxon>
        <taxon>Fimbriimonadia</taxon>
        <taxon>Fimbriimonadales</taxon>
        <taxon>Fimbriimonadaceae</taxon>
        <taxon>Fimbriimonas</taxon>
    </lineage>
</organism>
<dbReference type="InterPro" id="IPR036265">
    <property type="entry name" value="HIT-like_sf"/>
</dbReference>
<evidence type="ECO:0000256" key="8">
    <source>
        <dbReference type="ARBA" id="ARBA00022723"/>
    </source>
</evidence>
<keyword evidence="9 14" id="KW-0862">Zinc</keyword>
<evidence type="ECO:0000256" key="15">
    <source>
        <dbReference type="RuleBase" id="RU000506"/>
    </source>
</evidence>
<evidence type="ECO:0000256" key="11">
    <source>
        <dbReference type="ARBA" id="ARBA00023277"/>
    </source>
</evidence>
<evidence type="ECO:0000256" key="12">
    <source>
        <dbReference type="NCBIfam" id="TIGR00209"/>
    </source>
</evidence>
<comment type="similarity">
    <text evidence="3 15">Belongs to the galactose-1-phosphate uridylyltransferase type 1 family.</text>
</comment>
<accession>A0A931LU94</accession>
<evidence type="ECO:0000313" key="19">
    <source>
        <dbReference type="Proteomes" id="UP000727962"/>
    </source>
</evidence>
<dbReference type="InterPro" id="IPR005849">
    <property type="entry name" value="GalP_Utransf_N"/>
</dbReference>
<evidence type="ECO:0000256" key="7">
    <source>
        <dbReference type="ARBA" id="ARBA00022695"/>
    </source>
</evidence>
<feature type="binding site" evidence="14">
    <location>
        <position position="32"/>
    </location>
    <ligand>
        <name>Zn(2+)</name>
        <dbReference type="ChEBI" id="CHEBI:29105"/>
    </ligand>
</feature>
<dbReference type="InterPro" id="IPR019779">
    <property type="entry name" value="GalP_UDPtransf1_His-AS"/>
</dbReference>
<comment type="cofactor">
    <cofactor evidence="14">
        <name>Zn(2+)</name>
        <dbReference type="ChEBI" id="CHEBI:29105"/>
    </cofactor>
    <text evidence="14">Binds 1 zinc ion per subunit.</text>
</comment>
<dbReference type="GO" id="GO:0008270">
    <property type="term" value="F:zinc ion binding"/>
    <property type="evidence" value="ECO:0007669"/>
    <property type="project" value="InterPro"/>
</dbReference>
<proteinExistence type="inferred from homology"/>